<comment type="caution">
    <text evidence="1">The sequence shown here is derived from an EMBL/GenBank/DDBJ whole genome shotgun (WGS) entry which is preliminary data.</text>
</comment>
<gene>
    <name evidence="1" type="ORF">IFO66_11165</name>
</gene>
<dbReference type="Proteomes" id="UP000634529">
    <property type="component" value="Unassembled WGS sequence"/>
</dbReference>
<sequence>MKLKFRDLYATVQETKQAVVSMGLDISNVLNGEGKCLLAEEHMRLIESYKDLYNADIKLNENITEIRRKVDLCIQCIDIHP</sequence>
<keyword evidence="2" id="KW-1185">Reference proteome</keyword>
<dbReference type="RefSeq" id="WP_192025218.1">
    <property type="nucleotide sequence ID" value="NZ_JACYTN010000006.1"/>
</dbReference>
<dbReference type="EMBL" id="JACYTN010000006">
    <property type="protein sequence ID" value="MBD8498861.1"/>
    <property type="molecule type" value="Genomic_DNA"/>
</dbReference>
<evidence type="ECO:0000313" key="1">
    <source>
        <dbReference type="EMBL" id="MBD8498861.1"/>
    </source>
</evidence>
<organism evidence="1 2">
    <name type="scientific">Paenibacillus arenosi</name>
    <dbReference type="NCBI Taxonomy" id="2774142"/>
    <lineage>
        <taxon>Bacteria</taxon>
        <taxon>Bacillati</taxon>
        <taxon>Bacillota</taxon>
        <taxon>Bacilli</taxon>
        <taxon>Bacillales</taxon>
        <taxon>Paenibacillaceae</taxon>
        <taxon>Paenibacillus</taxon>
    </lineage>
</organism>
<proteinExistence type="predicted"/>
<protein>
    <submittedName>
        <fullName evidence="1">Uncharacterized protein</fullName>
    </submittedName>
</protein>
<reference evidence="1 2" key="1">
    <citation type="submission" date="2020-09" db="EMBL/GenBank/DDBJ databases">
        <title>Paenibacillus sp. CAU 1523 isolated from sand of Haeundae Beach.</title>
        <authorList>
            <person name="Kim W."/>
        </authorList>
    </citation>
    <scope>NUCLEOTIDE SEQUENCE [LARGE SCALE GENOMIC DNA]</scope>
    <source>
        <strain evidence="1 2">CAU 1523</strain>
    </source>
</reference>
<evidence type="ECO:0000313" key="2">
    <source>
        <dbReference type="Proteomes" id="UP000634529"/>
    </source>
</evidence>
<name>A0ABR9B108_9BACL</name>
<accession>A0ABR9B108</accession>